<gene>
    <name evidence="2" type="ORF">HPBE_LOCUS8006</name>
</gene>
<dbReference type="AlphaFoldDB" id="A0A183FL93"/>
<keyword evidence="3" id="KW-1185">Reference proteome</keyword>
<dbReference type="EMBL" id="UZAH01026029">
    <property type="protein sequence ID" value="VDO74496.1"/>
    <property type="molecule type" value="Genomic_DNA"/>
</dbReference>
<evidence type="ECO:0000313" key="2">
    <source>
        <dbReference type="EMBL" id="VDO74496.1"/>
    </source>
</evidence>
<proteinExistence type="predicted"/>
<evidence type="ECO:0000313" key="4">
    <source>
        <dbReference type="WBParaSite" id="HPBE_0000800501-mRNA-1"/>
    </source>
</evidence>
<sequence length="110" mass="11965">MVGIQEAKSRGAAATEERQLAIVDYRSIGWLRPPQPLASLVPPRFRCSLAVDAELRSIDRHALPVGTASADHHGLTAPESPAQDRNDPVGPRTDPGDRLLKGLQRECMSF</sequence>
<evidence type="ECO:0000256" key="1">
    <source>
        <dbReference type="SAM" id="MobiDB-lite"/>
    </source>
</evidence>
<reference evidence="2 3" key="1">
    <citation type="submission" date="2018-11" db="EMBL/GenBank/DDBJ databases">
        <authorList>
            <consortium name="Pathogen Informatics"/>
        </authorList>
    </citation>
    <scope>NUCLEOTIDE SEQUENCE [LARGE SCALE GENOMIC DNA]</scope>
</reference>
<dbReference type="Proteomes" id="UP000050761">
    <property type="component" value="Unassembled WGS sequence"/>
</dbReference>
<accession>A0A183FL93</accession>
<protein>
    <submittedName>
        <fullName evidence="2 4">Uncharacterized protein</fullName>
    </submittedName>
</protein>
<feature type="region of interest" description="Disordered" evidence="1">
    <location>
        <begin position="65"/>
        <end position="101"/>
    </location>
</feature>
<organism evidence="3 4">
    <name type="scientific">Heligmosomoides polygyrus</name>
    <name type="common">Parasitic roundworm</name>
    <dbReference type="NCBI Taxonomy" id="6339"/>
    <lineage>
        <taxon>Eukaryota</taxon>
        <taxon>Metazoa</taxon>
        <taxon>Ecdysozoa</taxon>
        <taxon>Nematoda</taxon>
        <taxon>Chromadorea</taxon>
        <taxon>Rhabditida</taxon>
        <taxon>Rhabditina</taxon>
        <taxon>Rhabditomorpha</taxon>
        <taxon>Strongyloidea</taxon>
        <taxon>Heligmosomidae</taxon>
        <taxon>Heligmosomoides</taxon>
    </lineage>
</organism>
<reference evidence="4" key="2">
    <citation type="submission" date="2019-09" db="UniProtKB">
        <authorList>
            <consortium name="WormBaseParasite"/>
        </authorList>
    </citation>
    <scope>IDENTIFICATION</scope>
</reference>
<accession>A0A3P7XKE1</accession>
<dbReference type="WBParaSite" id="HPBE_0000800501-mRNA-1">
    <property type="protein sequence ID" value="HPBE_0000800501-mRNA-1"/>
    <property type="gene ID" value="HPBE_0000800501"/>
</dbReference>
<name>A0A183FL93_HELPZ</name>
<evidence type="ECO:0000313" key="3">
    <source>
        <dbReference type="Proteomes" id="UP000050761"/>
    </source>
</evidence>